<dbReference type="HOGENOM" id="CLU_023464_2_1_1"/>
<dbReference type="OMA" id="FEPWREW"/>
<dbReference type="InterPro" id="IPR046676">
    <property type="entry name" value="DUF6546"/>
</dbReference>
<protein>
    <recommendedName>
        <fullName evidence="2">DUF6546 domain-containing protein</fullName>
    </recommendedName>
</protein>
<dbReference type="InParanoid" id="A0A084QH31"/>
<feature type="compositionally biased region" description="Basic and acidic residues" evidence="1">
    <location>
        <begin position="239"/>
        <end position="268"/>
    </location>
</feature>
<evidence type="ECO:0000256" key="1">
    <source>
        <dbReference type="SAM" id="MobiDB-lite"/>
    </source>
</evidence>
<organism evidence="3 4">
    <name type="scientific">Stachybotrys chlorohalonatus (strain IBT 40285)</name>
    <dbReference type="NCBI Taxonomy" id="1283841"/>
    <lineage>
        <taxon>Eukaryota</taxon>
        <taxon>Fungi</taxon>
        <taxon>Dikarya</taxon>
        <taxon>Ascomycota</taxon>
        <taxon>Pezizomycotina</taxon>
        <taxon>Sordariomycetes</taxon>
        <taxon>Hypocreomycetidae</taxon>
        <taxon>Hypocreales</taxon>
        <taxon>Stachybotryaceae</taxon>
        <taxon>Stachybotrys</taxon>
    </lineage>
</organism>
<feature type="region of interest" description="Disordered" evidence="1">
    <location>
        <begin position="238"/>
        <end position="278"/>
    </location>
</feature>
<proteinExistence type="predicted"/>
<sequence length="371" mass="41616">MSNASTSWARLPPNIRHEVFRVLPGLGGVCSLLATVSREWQSVIEPLNFAEISLTIPRLSNPDSAAILFQKRSHIRYIWFRVELKQYGCGLCTLEDGDSRSISAPTQIPMSASVDRAGIVAPKWHAIERKFDEIMGEGPFEDEELEMWWWQTLPLVPGVAVVLLRQQTRRRWKPVALANMLTGFPNMKELCYKPWSEWDSMERHTDQRNQTLIELLAETRLSKLTLFENFNQSYPGKCCGDERDATRRGSRSDGDAEPRDAGTVERKRGLGNAVPLPGGARDRQSAIITLRGTSELALGSAVTQAWDAIALRHGHDRVVVRSSSVDPGTIRCHGDAICQLGLSTEVIRPISLRQMLNEHELRAGPAKWTRS</sequence>
<dbReference type="EMBL" id="KL660750">
    <property type="protein sequence ID" value="KFA63266.1"/>
    <property type="molecule type" value="Genomic_DNA"/>
</dbReference>
<dbReference type="Proteomes" id="UP000028524">
    <property type="component" value="Unassembled WGS sequence"/>
</dbReference>
<reference evidence="3 4" key="1">
    <citation type="journal article" date="2014" name="BMC Genomics">
        <title>Comparative genome sequencing reveals chemotype-specific gene clusters in the toxigenic black mold Stachybotrys.</title>
        <authorList>
            <person name="Semeiks J."/>
            <person name="Borek D."/>
            <person name="Otwinowski Z."/>
            <person name="Grishin N.V."/>
        </authorList>
    </citation>
    <scope>NUCLEOTIDE SEQUENCE [LARGE SCALE GENOMIC DNA]</scope>
    <source>
        <strain evidence="3 4">IBT 40285</strain>
    </source>
</reference>
<evidence type="ECO:0000313" key="4">
    <source>
        <dbReference type="Proteomes" id="UP000028524"/>
    </source>
</evidence>
<keyword evidence="4" id="KW-1185">Reference proteome</keyword>
<accession>A0A084QH31</accession>
<dbReference type="Pfam" id="PF20183">
    <property type="entry name" value="DUF6546"/>
    <property type="match status" value="1"/>
</dbReference>
<dbReference type="AlphaFoldDB" id="A0A084QH31"/>
<feature type="domain" description="DUF6546" evidence="2">
    <location>
        <begin position="282"/>
        <end position="348"/>
    </location>
</feature>
<name>A0A084QH31_STAC4</name>
<dbReference type="OrthoDB" id="4802432at2759"/>
<evidence type="ECO:0000313" key="3">
    <source>
        <dbReference type="EMBL" id="KFA63266.1"/>
    </source>
</evidence>
<evidence type="ECO:0000259" key="2">
    <source>
        <dbReference type="Pfam" id="PF20183"/>
    </source>
</evidence>
<gene>
    <name evidence="3" type="ORF">S40285_06915</name>
</gene>